<protein>
    <submittedName>
        <fullName evidence="2">Uncharacterized protein</fullName>
    </submittedName>
</protein>
<keyword evidence="3" id="KW-1185">Reference proteome</keyword>
<dbReference type="RefSeq" id="WP_188814274.1">
    <property type="nucleotide sequence ID" value="NZ_BMHT01000004.1"/>
</dbReference>
<feature type="chain" id="PRO_5045512486" evidence="1">
    <location>
        <begin position="20"/>
        <end position="192"/>
    </location>
</feature>
<feature type="signal peptide" evidence="1">
    <location>
        <begin position="1"/>
        <end position="19"/>
    </location>
</feature>
<proteinExistence type="predicted"/>
<keyword evidence="1" id="KW-0732">Signal</keyword>
<comment type="caution">
    <text evidence="2">The sequence shown here is derived from an EMBL/GenBank/DDBJ whole genome shotgun (WGS) entry which is preliminary data.</text>
</comment>
<gene>
    <name evidence="2" type="ORF">GCM10011383_24270</name>
</gene>
<accession>A0ABQ1U9A9</accession>
<organism evidence="2 3">
    <name type="scientific">Hymenobacter cavernae</name>
    <dbReference type="NCBI Taxonomy" id="2044852"/>
    <lineage>
        <taxon>Bacteria</taxon>
        <taxon>Pseudomonadati</taxon>
        <taxon>Bacteroidota</taxon>
        <taxon>Cytophagia</taxon>
        <taxon>Cytophagales</taxon>
        <taxon>Hymenobacteraceae</taxon>
        <taxon>Hymenobacter</taxon>
    </lineage>
</organism>
<name>A0ABQ1U9A9_9BACT</name>
<evidence type="ECO:0000313" key="2">
    <source>
        <dbReference type="EMBL" id="GGF12203.1"/>
    </source>
</evidence>
<evidence type="ECO:0000313" key="3">
    <source>
        <dbReference type="Proteomes" id="UP000632273"/>
    </source>
</evidence>
<reference evidence="3" key="1">
    <citation type="journal article" date="2019" name="Int. J. Syst. Evol. Microbiol.">
        <title>The Global Catalogue of Microorganisms (GCM) 10K type strain sequencing project: providing services to taxonomists for standard genome sequencing and annotation.</title>
        <authorList>
            <consortium name="The Broad Institute Genomics Platform"/>
            <consortium name="The Broad Institute Genome Sequencing Center for Infectious Disease"/>
            <person name="Wu L."/>
            <person name="Ma J."/>
        </authorList>
    </citation>
    <scope>NUCLEOTIDE SEQUENCE [LARGE SCALE GENOMIC DNA]</scope>
    <source>
        <strain evidence="3">CGMCC 1.15197</strain>
    </source>
</reference>
<sequence length="192" mass="20738">MRFRPFYLLLFALLSLASAPNKLIIPGRSLGNISLGASPETLQQFGHPATSDGAMQKAWATWYGQPTTAGAAPTQLDVYTNATGPDMRKTIQMVRATSSWFRTINGLHCGSTLASIRHAYEPLTLATSYAPAPKASLHYIYDNAKAGIAFEMDGKTAGSRCTAIIVHLPGKAVASAYLSMTQYLKEISKRPK</sequence>
<evidence type="ECO:0000256" key="1">
    <source>
        <dbReference type="SAM" id="SignalP"/>
    </source>
</evidence>
<dbReference type="Proteomes" id="UP000632273">
    <property type="component" value="Unassembled WGS sequence"/>
</dbReference>
<dbReference type="EMBL" id="BMHT01000004">
    <property type="protein sequence ID" value="GGF12203.1"/>
    <property type="molecule type" value="Genomic_DNA"/>
</dbReference>